<dbReference type="EMBL" id="LMBR01000014">
    <property type="protein sequence ID" value="KUL32822.1"/>
    <property type="molecule type" value="Genomic_DNA"/>
</dbReference>
<name>A0A101JTN8_CHLLI</name>
<sequence>MILNEIERFEAELRESPDDFRKQYDLALCYLQHERNSQALELLDRMLDNGRRDAQAYYARAVAYLSMNNYRKAGCDFLRTIALDPDFLEAYKHLGFIQLTLGREEAALKTLKNALEKDPAHSGLYCVLGDVYLDIGEPDKAKDAFEKAFELAPEDAEPHCKLAMYYVSKGDMKGLKREYDILRDLDAVMAEQIGTLFFQPL</sequence>
<evidence type="ECO:0000313" key="4">
    <source>
        <dbReference type="EMBL" id="KUL32822.1"/>
    </source>
</evidence>
<dbReference type="Pfam" id="PF14559">
    <property type="entry name" value="TPR_19"/>
    <property type="match status" value="1"/>
</dbReference>
<dbReference type="AlphaFoldDB" id="A0A101JTN8"/>
<dbReference type="OrthoDB" id="597538at2"/>
<reference evidence="4 5" key="1">
    <citation type="submission" date="2015-10" db="EMBL/GenBank/DDBJ databases">
        <title>Draft Genome Sequence of Chlorobium limicola strain Frasassi Growing under Artificial Lighting in the Frasassi Cave System.</title>
        <authorList>
            <person name="Mansor M."/>
            <person name="Macalady J."/>
        </authorList>
    </citation>
    <scope>NUCLEOTIDE SEQUENCE [LARGE SCALE GENOMIC DNA]</scope>
    <source>
        <strain evidence="4 5">Frasassi</strain>
    </source>
</reference>
<protein>
    <submittedName>
        <fullName evidence="4">Uncharacterized protein</fullName>
    </submittedName>
</protein>
<feature type="repeat" description="TPR" evidence="3">
    <location>
        <begin position="122"/>
        <end position="155"/>
    </location>
</feature>
<organism evidence="4 5">
    <name type="scientific">Chlorobium limicola</name>
    <dbReference type="NCBI Taxonomy" id="1092"/>
    <lineage>
        <taxon>Bacteria</taxon>
        <taxon>Pseudomonadati</taxon>
        <taxon>Chlorobiota</taxon>
        <taxon>Chlorobiia</taxon>
        <taxon>Chlorobiales</taxon>
        <taxon>Chlorobiaceae</taxon>
        <taxon>Chlorobium/Pelodictyon group</taxon>
        <taxon>Chlorobium</taxon>
    </lineage>
</organism>
<dbReference type="SUPFAM" id="SSF48452">
    <property type="entry name" value="TPR-like"/>
    <property type="match status" value="1"/>
</dbReference>
<keyword evidence="5" id="KW-1185">Reference proteome</keyword>
<dbReference type="InterPro" id="IPR011990">
    <property type="entry name" value="TPR-like_helical_dom_sf"/>
</dbReference>
<evidence type="ECO:0000256" key="3">
    <source>
        <dbReference type="PROSITE-ProRule" id="PRU00339"/>
    </source>
</evidence>
<dbReference type="PROSITE" id="PS50005">
    <property type="entry name" value="TPR"/>
    <property type="match status" value="3"/>
</dbReference>
<evidence type="ECO:0000313" key="5">
    <source>
        <dbReference type="Proteomes" id="UP000053937"/>
    </source>
</evidence>
<feature type="repeat" description="TPR" evidence="3">
    <location>
        <begin position="88"/>
        <end position="121"/>
    </location>
</feature>
<gene>
    <name evidence="4" type="ORF">ASB62_01215</name>
</gene>
<dbReference type="SMART" id="SM00028">
    <property type="entry name" value="TPR"/>
    <property type="match status" value="4"/>
</dbReference>
<dbReference type="GO" id="GO:0046813">
    <property type="term" value="P:receptor-mediated virion attachment to host cell"/>
    <property type="evidence" value="ECO:0007669"/>
    <property type="project" value="TreeGrafter"/>
</dbReference>
<dbReference type="PANTHER" id="PTHR44858:SF1">
    <property type="entry name" value="UDP-N-ACETYLGLUCOSAMINE--PEPTIDE N-ACETYLGLUCOSAMINYLTRANSFERASE SPINDLY-RELATED"/>
    <property type="match status" value="1"/>
</dbReference>
<comment type="caution">
    <text evidence="4">The sequence shown here is derived from an EMBL/GenBank/DDBJ whole genome shotgun (WGS) entry which is preliminary data.</text>
</comment>
<proteinExistence type="predicted"/>
<dbReference type="InterPro" id="IPR050498">
    <property type="entry name" value="Ycf3"/>
</dbReference>
<keyword evidence="1" id="KW-0677">Repeat</keyword>
<dbReference type="Gene3D" id="1.25.40.10">
    <property type="entry name" value="Tetratricopeptide repeat domain"/>
    <property type="match status" value="2"/>
</dbReference>
<dbReference type="GO" id="GO:0009279">
    <property type="term" value="C:cell outer membrane"/>
    <property type="evidence" value="ECO:0007669"/>
    <property type="project" value="TreeGrafter"/>
</dbReference>
<dbReference type="RefSeq" id="WP_059138259.1">
    <property type="nucleotide sequence ID" value="NZ_LMBR01000014.1"/>
</dbReference>
<dbReference type="Proteomes" id="UP000053937">
    <property type="component" value="Unassembled WGS sequence"/>
</dbReference>
<evidence type="ECO:0000256" key="1">
    <source>
        <dbReference type="ARBA" id="ARBA00022737"/>
    </source>
</evidence>
<dbReference type="PROSITE" id="PS50293">
    <property type="entry name" value="TPR_REGION"/>
    <property type="match status" value="1"/>
</dbReference>
<accession>A0A101JTN8</accession>
<dbReference type="PANTHER" id="PTHR44858">
    <property type="entry name" value="TETRATRICOPEPTIDE REPEAT PROTEIN 6"/>
    <property type="match status" value="1"/>
</dbReference>
<dbReference type="Pfam" id="PF13432">
    <property type="entry name" value="TPR_16"/>
    <property type="match status" value="1"/>
</dbReference>
<feature type="repeat" description="TPR" evidence="3">
    <location>
        <begin position="54"/>
        <end position="87"/>
    </location>
</feature>
<keyword evidence="2 3" id="KW-0802">TPR repeat</keyword>
<evidence type="ECO:0000256" key="2">
    <source>
        <dbReference type="ARBA" id="ARBA00022803"/>
    </source>
</evidence>
<dbReference type="InterPro" id="IPR019734">
    <property type="entry name" value="TPR_rpt"/>
</dbReference>